<keyword evidence="2" id="KW-1185">Reference proteome</keyword>
<gene>
    <name evidence="1" type="ORF">MA03_02920</name>
</gene>
<dbReference type="STRING" id="1550241.MA03_02920"/>
<dbReference type="Proteomes" id="UP000067434">
    <property type="component" value="Chromosome"/>
</dbReference>
<proteinExistence type="predicted"/>
<dbReference type="HOGENOM" id="CLU_081189_0_0_2"/>
<dbReference type="PATRIC" id="fig|1550241.5.peg.620"/>
<sequence length="344" mass="37520">MKTLIITPLGPFRTASTPIYHGALYMGRQTVIGIPQPSTVLGMLGAALSIHIDKEAATRDPLMGITPLVDALSTNHNQPVLLGPVIRIRKGQKQVLALPVHAGEQTILVALEALQKATFDGRTLYIGPKYIVGYSKTIIQPGIALKDTVSNTPNRVVEPGYTFRRGLVYYTDEKGETLSVDFIFKLTPDIPPLETAVRLGGEGRLATIRVTGDHQQVHLESPLTAEPGPYIITSFWPLIPTKNTPVYLPSKDLVGLEYFDNPSKDIAGLPSFNPSQPAKLRVVRLGLGYSEVLKTRRPIIPALPPGTIIHLKKTTKDAKNLPHPYLTLLRAGYASILKITLNPT</sequence>
<dbReference type="EMBL" id="CP009961">
    <property type="protein sequence ID" value="AKG38436.1"/>
    <property type="molecule type" value="Genomic_DNA"/>
</dbReference>
<protein>
    <recommendedName>
        <fullName evidence="3">CRISPR-associated protein Cmr3</fullName>
    </recommendedName>
</protein>
<dbReference type="KEGG" id="thf:MA03_02920"/>
<dbReference type="RefSeq" id="WP_052883841.1">
    <property type="nucleotide sequence ID" value="NZ_CP009961.1"/>
</dbReference>
<organism evidence="1 2">
    <name type="scientific">Infirmifilum uzonense</name>
    <dbReference type="NCBI Taxonomy" id="1550241"/>
    <lineage>
        <taxon>Archaea</taxon>
        <taxon>Thermoproteota</taxon>
        <taxon>Thermoprotei</taxon>
        <taxon>Thermofilales</taxon>
        <taxon>Thermofilaceae</taxon>
        <taxon>Infirmifilum</taxon>
    </lineage>
</organism>
<reference evidence="1 2" key="1">
    <citation type="journal article" date="2015" name="Stand. Genomic Sci.">
        <title>Complete genome sequence of and proposal of Thermofilum uzonense sp. nov. a novel hyperthermophilic crenarchaeon and emended description of the genus Thermofilum.</title>
        <authorList>
            <person name="Toshchakov S.V."/>
            <person name="Korzhenkov A.A."/>
            <person name="Samarov N.I."/>
            <person name="Mazunin I.O."/>
            <person name="Mozhey O.I."/>
            <person name="Shmyr I.S."/>
            <person name="Derbikova K.S."/>
            <person name="Taranov E.A."/>
            <person name="Dominova I.N."/>
            <person name="Bonch-Osmolovskaya E.A."/>
            <person name="Patrushev M.V."/>
            <person name="Podosokorskaya O.A."/>
            <person name="Kublanov I.V."/>
        </authorList>
    </citation>
    <scope>NUCLEOTIDE SEQUENCE [LARGE SCALE GENOMIC DNA]</scope>
    <source>
        <strain evidence="1 2">1807-2</strain>
    </source>
</reference>
<dbReference type="AlphaFoldDB" id="A0A0F7CKX8"/>
<evidence type="ECO:0000313" key="1">
    <source>
        <dbReference type="EMBL" id="AKG38436.1"/>
    </source>
</evidence>
<accession>A0A0F7CKX8</accession>
<evidence type="ECO:0008006" key="3">
    <source>
        <dbReference type="Google" id="ProtNLM"/>
    </source>
</evidence>
<dbReference type="GeneID" id="25401149"/>
<name>A0A0F7CKX8_9CREN</name>
<dbReference type="OrthoDB" id="29246at2157"/>
<evidence type="ECO:0000313" key="2">
    <source>
        <dbReference type="Proteomes" id="UP000067434"/>
    </source>
</evidence>